<sequence length="209" mass="21697">MGTTGRSSSYLKAAVCAVASVTILLAGGSTYALWSQEGTVDGGEETITDGAWEWSAQVGDIAWFDTSPELDAGDDPATWGPADQGWENTWTGPWDAEVGGFPIDPATFHIVPGDTITGRFTIEAAVTDLDGQNLRAQLTDAAYDGAVSAGDPLQVVGDTLDVTVNEGVATATVEVTFPDDPSNDYESQAGGSSVVSLGDYSITITQVRP</sequence>
<dbReference type="OrthoDB" id="5126324at2"/>
<dbReference type="EMBL" id="SGWX01000001">
    <property type="protein sequence ID" value="RZS60811.1"/>
    <property type="molecule type" value="Genomic_DNA"/>
</dbReference>
<dbReference type="Proteomes" id="UP000293852">
    <property type="component" value="Unassembled WGS sequence"/>
</dbReference>
<name>A0A4Q7M0U0_9MICO</name>
<proteinExistence type="predicted"/>
<evidence type="ECO:0000313" key="2">
    <source>
        <dbReference type="Proteomes" id="UP000293852"/>
    </source>
</evidence>
<dbReference type="RefSeq" id="WP_130413021.1">
    <property type="nucleotide sequence ID" value="NZ_SGWX01000001.1"/>
</dbReference>
<evidence type="ECO:0000313" key="1">
    <source>
        <dbReference type="EMBL" id="RZS60811.1"/>
    </source>
</evidence>
<accession>A0A4Q7M0U0</accession>
<organism evidence="1 2">
    <name type="scientific">Xylanimonas ulmi</name>
    <dbReference type="NCBI Taxonomy" id="228973"/>
    <lineage>
        <taxon>Bacteria</taxon>
        <taxon>Bacillati</taxon>
        <taxon>Actinomycetota</taxon>
        <taxon>Actinomycetes</taxon>
        <taxon>Micrococcales</taxon>
        <taxon>Promicromonosporaceae</taxon>
        <taxon>Xylanimonas</taxon>
    </lineage>
</organism>
<keyword evidence="2" id="KW-1185">Reference proteome</keyword>
<dbReference type="AlphaFoldDB" id="A0A4Q7M0U0"/>
<protein>
    <submittedName>
        <fullName evidence="1">Alternate signal-mediated exported protein</fullName>
    </submittedName>
</protein>
<reference evidence="1 2" key="1">
    <citation type="submission" date="2019-02" db="EMBL/GenBank/DDBJ databases">
        <title>Sequencing the genomes of 1000 actinobacteria strains.</title>
        <authorList>
            <person name="Klenk H.-P."/>
        </authorList>
    </citation>
    <scope>NUCLEOTIDE SEQUENCE [LARGE SCALE GENOMIC DNA]</scope>
    <source>
        <strain evidence="1 2">DSM 16932</strain>
    </source>
</reference>
<gene>
    <name evidence="1" type="ORF">EV386_1091</name>
</gene>
<comment type="caution">
    <text evidence="1">The sequence shown here is derived from an EMBL/GenBank/DDBJ whole genome shotgun (WGS) entry which is preliminary data.</text>
</comment>